<dbReference type="GO" id="GO:0015293">
    <property type="term" value="F:symporter activity"/>
    <property type="evidence" value="ECO:0007669"/>
    <property type="project" value="TreeGrafter"/>
</dbReference>
<keyword evidence="4" id="KW-1003">Cell membrane</keyword>
<organism evidence="13 14">
    <name type="scientific">Haliscomenobacter hydrossis (strain ATCC 27775 / DSM 1100 / LMG 10767 / O)</name>
    <dbReference type="NCBI Taxonomy" id="760192"/>
    <lineage>
        <taxon>Bacteria</taxon>
        <taxon>Pseudomonadati</taxon>
        <taxon>Bacteroidota</taxon>
        <taxon>Saprospiria</taxon>
        <taxon>Saprospirales</taxon>
        <taxon>Haliscomenobacteraceae</taxon>
        <taxon>Haliscomenobacter</taxon>
    </lineage>
</organism>
<feature type="transmembrane region" description="Helical" evidence="12">
    <location>
        <begin position="122"/>
        <end position="143"/>
    </location>
</feature>
<dbReference type="Pfam" id="PF00474">
    <property type="entry name" value="SSF"/>
    <property type="match status" value="1"/>
</dbReference>
<accession>F4KQT1</accession>
<dbReference type="KEGG" id="hhy:Halhy_4372"/>
<feature type="transmembrane region" description="Helical" evidence="12">
    <location>
        <begin position="418"/>
        <end position="439"/>
    </location>
</feature>
<keyword evidence="5 12" id="KW-0812">Transmembrane</keyword>
<keyword evidence="6 12" id="KW-1133">Transmembrane helix</keyword>
<feature type="transmembrane region" description="Helical" evidence="12">
    <location>
        <begin position="338"/>
        <end position="355"/>
    </location>
</feature>
<dbReference type="InterPro" id="IPR038377">
    <property type="entry name" value="Na/Glc_symporter_sf"/>
</dbReference>
<feature type="transmembrane region" description="Helical" evidence="12">
    <location>
        <begin position="6"/>
        <end position="27"/>
    </location>
</feature>
<feature type="transmembrane region" description="Helical" evidence="12">
    <location>
        <begin position="270"/>
        <end position="295"/>
    </location>
</feature>
<evidence type="ECO:0000256" key="7">
    <source>
        <dbReference type="ARBA" id="ARBA00023053"/>
    </source>
</evidence>
<reference evidence="13 14" key="1">
    <citation type="journal article" date="2011" name="Stand. Genomic Sci.">
        <title>Complete genome sequence of Haliscomenobacter hydrossis type strain (O).</title>
        <authorList>
            <consortium name="US DOE Joint Genome Institute (JGI-PGF)"/>
            <person name="Daligault H."/>
            <person name="Lapidus A."/>
            <person name="Zeytun A."/>
            <person name="Nolan M."/>
            <person name="Lucas S."/>
            <person name="Del Rio T.G."/>
            <person name="Tice H."/>
            <person name="Cheng J.F."/>
            <person name="Tapia R."/>
            <person name="Han C."/>
            <person name="Goodwin L."/>
            <person name="Pitluck S."/>
            <person name="Liolios K."/>
            <person name="Pagani I."/>
            <person name="Ivanova N."/>
            <person name="Huntemann M."/>
            <person name="Mavromatis K."/>
            <person name="Mikhailova N."/>
            <person name="Pati A."/>
            <person name="Chen A."/>
            <person name="Palaniappan K."/>
            <person name="Land M."/>
            <person name="Hauser L."/>
            <person name="Brambilla E.M."/>
            <person name="Rohde M."/>
            <person name="Verbarg S."/>
            <person name="Goker M."/>
            <person name="Bristow J."/>
            <person name="Eisen J.A."/>
            <person name="Markowitz V."/>
            <person name="Hugenholtz P."/>
            <person name="Kyrpides N.C."/>
            <person name="Klenk H.P."/>
            <person name="Woyke T."/>
        </authorList>
    </citation>
    <scope>NUCLEOTIDE SEQUENCE [LARGE SCALE GENOMIC DNA]</scope>
    <source>
        <strain evidence="14">ATCC 27775 / DSM 1100 / LMG 10767 / O</strain>
    </source>
</reference>
<dbReference type="Proteomes" id="UP000008461">
    <property type="component" value="Chromosome"/>
</dbReference>
<gene>
    <name evidence="13" type="ordered locus">Halhy_4372</name>
</gene>
<dbReference type="EMBL" id="CP002691">
    <property type="protein sequence ID" value="AEE52216.1"/>
    <property type="molecule type" value="Genomic_DNA"/>
</dbReference>
<proteinExistence type="inferred from homology"/>
<evidence type="ECO:0000256" key="5">
    <source>
        <dbReference type="ARBA" id="ARBA00022692"/>
    </source>
</evidence>
<keyword evidence="3" id="KW-0813">Transport</keyword>
<feature type="transmembrane region" description="Helical" evidence="12">
    <location>
        <begin position="190"/>
        <end position="210"/>
    </location>
</feature>
<dbReference type="InterPro" id="IPR001734">
    <property type="entry name" value="Na/solute_symporter"/>
</dbReference>
<dbReference type="AlphaFoldDB" id="F4KQT1"/>
<comment type="similarity">
    <text evidence="2 11">Belongs to the sodium:solute symporter (SSF) (TC 2.A.21) family.</text>
</comment>
<dbReference type="PROSITE" id="PS50283">
    <property type="entry name" value="NA_SOLUT_SYMP_3"/>
    <property type="match status" value="1"/>
</dbReference>
<dbReference type="GO" id="GO:0005886">
    <property type="term" value="C:plasma membrane"/>
    <property type="evidence" value="ECO:0007669"/>
    <property type="project" value="UniProtKB-SubCell"/>
</dbReference>
<protein>
    <submittedName>
        <fullName evidence="13">SSS sodium solute transporter superfamily</fullName>
    </submittedName>
</protein>
<feature type="transmembrane region" description="Helical" evidence="12">
    <location>
        <begin position="155"/>
        <end position="178"/>
    </location>
</feature>
<feature type="transmembrane region" description="Helical" evidence="12">
    <location>
        <begin position="230"/>
        <end position="249"/>
    </location>
</feature>
<evidence type="ECO:0000256" key="10">
    <source>
        <dbReference type="ARBA" id="ARBA00023201"/>
    </source>
</evidence>
<evidence type="ECO:0000256" key="4">
    <source>
        <dbReference type="ARBA" id="ARBA00022475"/>
    </source>
</evidence>
<dbReference type="PANTHER" id="PTHR42985:SF32">
    <property type="entry name" value="SODIUM IODIDE SYMPORTER"/>
    <property type="match status" value="1"/>
</dbReference>
<keyword evidence="8" id="KW-0406">Ion transport</keyword>
<evidence type="ECO:0000256" key="11">
    <source>
        <dbReference type="RuleBase" id="RU362091"/>
    </source>
</evidence>
<evidence type="ECO:0000256" key="8">
    <source>
        <dbReference type="ARBA" id="ARBA00023065"/>
    </source>
</evidence>
<comment type="subcellular location">
    <subcellularLocation>
        <location evidence="1">Cell membrane</location>
        <topology evidence="1">Multi-pass membrane protein</topology>
    </subcellularLocation>
</comment>
<dbReference type="Gene3D" id="1.20.1730.10">
    <property type="entry name" value="Sodium/glucose cotransporter"/>
    <property type="match status" value="1"/>
</dbReference>
<dbReference type="PANTHER" id="PTHR42985">
    <property type="entry name" value="SODIUM-COUPLED MONOCARBOXYLATE TRANSPORTER"/>
    <property type="match status" value="1"/>
</dbReference>
<feature type="transmembrane region" description="Helical" evidence="12">
    <location>
        <begin position="77"/>
        <end position="96"/>
    </location>
</feature>
<evidence type="ECO:0000256" key="12">
    <source>
        <dbReference type="SAM" id="Phobius"/>
    </source>
</evidence>
<feature type="transmembrane region" description="Helical" evidence="12">
    <location>
        <begin position="480"/>
        <end position="500"/>
    </location>
</feature>
<keyword evidence="9 12" id="KW-0472">Membrane</keyword>
<keyword evidence="7" id="KW-0915">Sodium</keyword>
<feature type="transmembrane region" description="Helical" evidence="12">
    <location>
        <begin position="47"/>
        <end position="65"/>
    </location>
</feature>
<dbReference type="NCBIfam" id="TIGR00813">
    <property type="entry name" value="sss"/>
    <property type="match status" value="1"/>
</dbReference>
<dbReference type="HOGENOM" id="CLU_018808_11_4_10"/>
<dbReference type="CDD" id="cd11495">
    <property type="entry name" value="SLC5sbd_NIS-like_u3"/>
    <property type="match status" value="1"/>
</dbReference>
<sequence length="505" mass="56065">MTTSFPILDGIIIVVYFLLMLGIGLFFSKRNNNSTQFTTASGRIPGWALGLSFYATFLSAITFLGDPGKAFGSNWNPFVFSLSMPFAAYVSARFFVPFYRQSERISAYTHLEQRFGAWARNYAMLCFIMTQLARMGTIFYGVALMLNTLSGISMYWIIVVLGCCIILYTVLGGMEAVIWTEVIQAIIKTLGALLILGIVLSQVGFSTIVTSGLQEHKFSLGSFRPDFFSSTFWVVFLYGFFINLTNFGIDQNYIQRYHTARNTQDAARSIWLCVVYYLPVSMLFFFIGTALYVYYQQHPELIFALKEQVAIDKGIALPNLTPADYGDKVLPFFIKTQIPTGFLGLLIAALLSAAMSTMSSGMNSSATVFLQDIYQPYLEPNADAKKQLRVLRMATIAMGCMGMAFGIGMIGVKSLLDAWWKLAGLFASGMLGLFLLGFLTKRVGNLAAKIAAMVGVLVISWLSFRDSFPEAWRSPFEPKMTVVIGTLTILGVGVVVARLMPKRQQ</sequence>
<feature type="transmembrane region" description="Helical" evidence="12">
    <location>
        <begin position="446"/>
        <end position="464"/>
    </location>
</feature>
<reference key="2">
    <citation type="submission" date="2011-04" db="EMBL/GenBank/DDBJ databases">
        <title>Complete sequence of chromosome of Haliscomenobacter hydrossis DSM 1100.</title>
        <authorList>
            <consortium name="US DOE Joint Genome Institute (JGI-PGF)"/>
            <person name="Lucas S."/>
            <person name="Han J."/>
            <person name="Lapidus A."/>
            <person name="Bruce D."/>
            <person name="Goodwin L."/>
            <person name="Pitluck S."/>
            <person name="Peters L."/>
            <person name="Kyrpides N."/>
            <person name="Mavromatis K."/>
            <person name="Ivanova N."/>
            <person name="Ovchinnikova G."/>
            <person name="Pagani I."/>
            <person name="Daligault H."/>
            <person name="Detter J.C."/>
            <person name="Han C."/>
            <person name="Land M."/>
            <person name="Hauser L."/>
            <person name="Markowitz V."/>
            <person name="Cheng J.-F."/>
            <person name="Hugenholtz P."/>
            <person name="Woyke T."/>
            <person name="Wu D."/>
            <person name="Verbarg S."/>
            <person name="Frueling A."/>
            <person name="Brambilla E."/>
            <person name="Klenk H.-P."/>
            <person name="Eisen J.A."/>
        </authorList>
    </citation>
    <scope>NUCLEOTIDE SEQUENCE</scope>
    <source>
        <strain>DSM 1100</strain>
    </source>
</reference>
<dbReference type="GO" id="GO:0006814">
    <property type="term" value="P:sodium ion transport"/>
    <property type="evidence" value="ECO:0007669"/>
    <property type="project" value="UniProtKB-KW"/>
</dbReference>
<evidence type="ECO:0000256" key="9">
    <source>
        <dbReference type="ARBA" id="ARBA00023136"/>
    </source>
</evidence>
<dbReference type="RefSeq" id="WP_013766754.1">
    <property type="nucleotide sequence ID" value="NC_015510.1"/>
</dbReference>
<dbReference type="OrthoDB" id="9803597at2"/>
<feature type="transmembrane region" description="Helical" evidence="12">
    <location>
        <begin position="390"/>
        <end position="412"/>
    </location>
</feature>
<keyword evidence="10" id="KW-0739">Sodium transport</keyword>
<name>F4KQT1_HALH1</name>
<evidence type="ECO:0000256" key="2">
    <source>
        <dbReference type="ARBA" id="ARBA00006434"/>
    </source>
</evidence>
<evidence type="ECO:0000256" key="3">
    <source>
        <dbReference type="ARBA" id="ARBA00022448"/>
    </source>
</evidence>
<dbReference type="eggNOG" id="COG0591">
    <property type="taxonomic scope" value="Bacteria"/>
</dbReference>
<dbReference type="STRING" id="760192.Halhy_4372"/>
<dbReference type="InterPro" id="IPR051163">
    <property type="entry name" value="Sodium:Solute_Symporter_SSF"/>
</dbReference>
<evidence type="ECO:0000256" key="1">
    <source>
        <dbReference type="ARBA" id="ARBA00004651"/>
    </source>
</evidence>
<keyword evidence="14" id="KW-1185">Reference proteome</keyword>
<evidence type="ECO:0000313" key="14">
    <source>
        <dbReference type="Proteomes" id="UP000008461"/>
    </source>
</evidence>
<evidence type="ECO:0000313" key="13">
    <source>
        <dbReference type="EMBL" id="AEE52216.1"/>
    </source>
</evidence>
<evidence type="ECO:0000256" key="6">
    <source>
        <dbReference type="ARBA" id="ARBA00022989"/>
    </source>
</evidence>